<keyword evidence="2" id="KW-1185">Reference proteome</keyword>
<accession>A0A9D3ZMU0</accession>
<proteinExistence type="predicted"/>
<gene>
    <name evidence="1" type="ORF">J1N35_038369</name>
</gene>
<comment type="caution">
    <text evidence="1">The sequence shown here is derived from an EMBL/GenBank/DDBJ whole genome shotgun (WGS) entry which is preliminary data.</text>
</comment>
<evidence type="ECO:0000313" key="2">
    <source>
        <dbReference type="Proteomes" id="UP000828251"/>
    </source>
</evidence>
<reference evidence="1 2" key="1">
    <citation type="journal article" date="2021" name="Plant Biotechnol. J.">
        <title>Multi-omics assisted identification of the key and species-specific regulatory components of drought-tolerant mechanisms in Gossypium stocksii.</title>
        <authorList>
            <person name="Yu D."/>
            <person name="Ke L."/>
            <person name="Zhang D."/>
            <person name="Wu Y."/>
            <person name="Sun Y."/>
            <person name="Mei J."/>
            <person name="Sun J."/>
            <person name="Sun Y."/>
        </authorList>
    </citation>
    <scope>NUCLEOTIDE SEQUENCE [LARGE SCALE GENOMIC DNA]</scope>
    <source>
        <strain evidence="2">cv. E1</strain>
        <tissue evidence="1">Leaf</tissue>
    </source>
</reference>
<protein>
    <submittedName>
        <fullName evidence="1">Uncharacterized protein</fullName>
    </submittedName>
</protein>
<dbReference type="Proteomes" id="UP000828251">
    <property type="component" value="Unassembled WGS sequence"/>
</dbReference>
<evidence type="ECO:0000313" key="1">
    <source>
        <dbReference type="EMBL" id="KAH1047585.1"/>
    </source>
</evidence>
<organism evidence="1 2">
    <name type="scientific">Gossypium stocksii</name>
    <dbReference type="NCBI Taxonomy" id="47602"/>
    <lineage>
        <taxon>Eukaryota</taxon>
        <taxon>Viridiplantae</taxon>
        <taxon>Streptophyta</taxon>
        <taxon>Embryophyta</taxon>
        <taxon>Tracheophyta</taxon>
        <taxon>Spermatophyta</taxon>
        <taxon>Magnoliopsida</taxon>
        <taxon>eudicotyledons</taxon>
        <taxon>Gunneridae</taxon>
        <taxon>Pentapetalae</taxon>
        <taxon>rosids</taxon>
        <taxon>malvids</taxon>
        <taxon>Malvales</taxon>
        <taxon>Malvaceae</taxon>
        <taxon>Malvoideae</taxon>
        <taxon>Gossypium</taxon>
    </lineage>
</organism>
<name>A0A9D3ZMU0_9ROSI</name>
<sequence length="101" mass="11879">MSLVVHKYIPNLSKLEPLHETNYRHWSQRLVIFFEQLKVDYILFNTPAIEQVENSTSVPTYPDATKAKFEKENKLVKGYMLSHMANNLFDLFVKDKFAKSI</sequence>
<dbReference type="OrthoDB" id="1740512at2759"/>
<dbReference type="EMBL" id="JAIQCV010000011">
    <property type="protein sequence ID" value="KAH1047585.1"/>
    <property type="molecule type" value="Genomic_DNA"/>
</dbReference>
<dbReference type="AlphaFoldDB" id="A0A9D3ZMU0"/>